<organism evidence="2 3">
    <name type="scientific">Spirosoma linguale (strain ATCC 33905 / DSM 74 / LMG 10896 / Claus 1)</name>
    <dbReference type="NCBI Taxonomy" id="504472"/>
    <lineage>
        <taxon>Bacteria</taxon>
        <taxon>Pseudomonadati</taxon>
        <taxon>Bacteroidota</taxon>
        <taxon>Cytophagia</taxon>
        <taxon>Cytophagales</taxon>
        <taxon>Cytophagaceae</taxon>
        <taxon>Spirosoma</taxon>
    </lineage>
</organism>
<dbReference type="HOGENOM" id="CLU_1170077_0_0_10"/>
<dbReference type="eggNOG" id="ENOG5033VPH">
    <property type="taxonomic scope" value="Bacteria"/>
</dbReference>
<sequence>MNIESFMSRLLLLSLLVFCVNATAQDTARVSPVRRLLLKWNPLTLFDTESMLQPGFEYVLSSRTAVQVEAGYGPPFLDRLSVCKQGKLDERQAWRARSEFRYYRQRRAGVGRYWALEGFVLTVNGPKSVFISTLEGGRDEPIAFPIHKQVVGGHLKMGIQRAFGRRNSSLNPSRFLYDIYVGLGLRHERVSAETVSGIRYSHPIGGQFFDVYRPINALSPSATLGLKVAYSFSKPQR</sequence>
<accession>D2QPU5</accession>
<evidence type="ECO:0000256" key="1">
    <source>
        <dbReference type="SAM" id="SignalP"/>
    </source>
</evidence>
<dbReference type="AlphaFoldDB" id="D2QPU5"/>
<dbReference type="STRING" id="504472.Slin_1631"/>
<keyword evidence="3" id="KW-1185">Reference proteome</keyword>
<feature type="signal peptide" evidence="1">
    <location>
        <begin position="1"/>
        <end position="24"/>
    </location>
</feature>
<gene>
    <name evidence="2" type="ordered locus">Slin_1631</name>
</gene>
<dbReference type="Proteomes" id="UP000002028">
    <property type="component" value="Chromosome"/>
</dbReference>
<name>D2QPU5_SPILD</name>
<dbReference type="EMBL" id="CP001769">
    <property type="protein sequence ID" value="ADB37678.1"/>
    <property type="molecule type" value="Genomic_DNA"/>
</dbReference>
<feature type="chain" id="PRO_5003035033" description="Outer membrane protein beta-barrel domain-containing protein" evidence="1">
    <location>
        <begin position="25"/>
        <end position="237"/>
    </location>
</feature>
<evidence type="ECO:0000313" key="3">
    <source>
        <dbReference type="Proteomes" id="UP000002028"/>
    </source>
</evidence>
<evidence type="ECO:0000313" key="2">
    <source>
        <dbReference type="EMBL" id="ADB37678.1"/>
    </source>
</evidence>
<dbReference type="KEGG" id="sli:Slin_1631"/>
<keyword evidence="1" id="KW-0732">Signal</keyword>
<dbReference type="RefSeq" id="WP_012926229.1">
    <property type="nucleotide sequence ID" value="NC_013730.1"/>
</dbReference>
<proteinExistence type="predicted"/>
<reference evidence="2 3" key="1">
    <citation type="journal article" date="2010" name="Stand. Genomic Sci.">
        <title>Complete genome sequence of Spirosoma linguale type strain (1).</title>
        <authorList>
            <person name="Lail K."/>
            <person name="Sikorski J."/>
            <person name="Saunders E."/>
            <person name="Lapidus A."/>
            <person name="Glavina Del Rio T."/>
            <person name="Copeland A."/>
            <person name="Tice H."/>
            <person name="Cheng J.-F."/>
            <person name="Lucas S."/>
            <person name="Nolan M."/>
            <person name="Bruce D."/>
            <person name="Goodwin L."/>
            <person name="Pitluck S."/>
            <person name="Ivanova N."/>
            <person name="Mavromatis K."/>
            <person name="Ovchinnikova G."/>
            <person name="Pati A."/>
            <person name="Chen A."/>
            <person name="Palaniappan K."/>
            <person name="Land M."/>
            <person name="Hauser L."/>
            <person name="Chang Y.-J."/>
            <person name="Jeffries C.D."/>
            <person name="Chain P."/>
            <person name="Brettin T."/>
            <person name="Detter J.C."/>
            <person name="Schuetze A."/>
            <person name="Rohde M."/>
            <person name="Tindall B.J."/>
            <person name="Goeker M."/>
            <person name="Bristow J."/>
            <person name="Eisen J.A."/>
            <person name="Markowitz V."/>
            <person name="Hugenholtz P."/>
            <person name="Kyrpides N.C."/>
            <person name="Klenk H.-P."/>
            <person name="Chen F."/>
        </authorList>
    </citation>
    <scope>NUCLEOTIDE SEQUENCE [LARGE SCALE GENOMIC DNA]</scope>
    <source>
        <strain evidence="3">ATCC 33905 / DSM 74 / LMG 10896 / Claus 1</strain>
    </source>
</reference>
<evidence type="ECO:0008006" key="4">
    <source>
        <dbReference type="Google" id="ProtNLM"/>
    </source>
</evidence>
<protein>
    <recommendedName>
        <fullName evidence="4">Outer membrane protein beta-barrel domain-containing protein</fullName>
    </recommendedName>
</protein>